<dbReference type="NCBIfam" id="TIGR04408">
    <property type="entry name" value="LptG_lptG"/>
    <property type="match status" value="1"/>
</dbReference>
<feature type="transmembrane region" description="Helical" evidence="6">
    <location>
        <begin position="326"/>
        <end position="351"/>
    </location>
</feature>
<feature type="transmembrane region" description="Helical" evidence="6">
    <location>
        <begin position="99"/>
        <end position="117"/>
    </location>
</feature>
<dbReference type="GO" id="GO:0055085">
    <property type="term" value="P:transmembrane transport"/>
    <property type="evidence" value="ECO:0007669"/>
    <property type="project" value="InterPro"/>
</dbReference>
<reference evidence="7 8" key="1">
    <citation type="submission" date="2023-01" db="EMBL/GenBank/DDBJ databases">
        <title>Cultivation and genomic characterization of new, ubiquitous marine nitrite-oxidizing bacteria from the Nitrospirales.</title>
        <authorList>
            <person name="Mueller A.J."/>
            <person name="Daebeler A."/>
            <person name="Herbold C.W."/>
            <person name="Kirkegaard R.H."/>
            <person name="Daims H."/>
        </authorList>
    </citation>
    <scope>NUCLEOTIDE SEQUENCE [LARGE SCALE GENOMIC DNA]</scope>
    <source>
        <strain evidence="7 8">VA</strain>
    </source>
</reference>
<keyword evidence="4 6" id="KW-1133">Transmembrane helix</keyword>
<gene>
    <name evidence="7" type="primary">lptG</name>
    <name evidence="7" type="ORF">PP769_00245</name>
</gene>
<evidence type="ECO:0000256" key="6">
    <source>
        <dbReference type="SAM" id="Phobius"/>
    </source>
</evidence>
<dbReference type="Pfam" id="PF03739">
    <property type="entry name" value="LptF_LptG"/>
    <property type="match status" value="1"/>
</dbReference>
<evidence type="ECO:0000313" key="7">
    <source>
        <dbReference type="EMBL" id="WNM58222.1"/>
    </source>
</evidence>
<dbReference type="GO" id="GO:0043190">
    <property type="term" value="C:ATP-binding cassette (ABC) transporter complex"/>
    <property type="evidence" value="ECO:0007669"/>
    <property type="project" value="InterPro"/>
</dbReference>
<protein>
    <submittedName>
        <fullName evidence="7">LPS export ABC transporter permease LptG</fullName>
    </submittedName>
</protein>
<comment type="subcellular location">
    <subcellularLocation>
        <location evidence="1">Cell membrane</location>
        <topology evidence="1">Multi-pass membrane protein</topology>
    </subcellularLocation>
</comment>
<evidence type="ECO:0000256" key="3">
    <source>
        <dbReference type="ARBA" id="ARBA00022692"/>
    </source>
</evidence>
<feature type="transmembrane region" description="Helical" evidence="6">
    <location>
        <begin position="52"/>
        <end position="78"/>
    </location>
</feature>
<dbReference type="Proteomes" id="UP001302719">
    <property type="component" value="Chromosome"/>
</dbReference>
<keyword evidence="8" id="KW-1185">Reference proteome</keyword>
<evidence type="ECO:0000256" key="2">
    <source>
        <dbReference type="ARBA" id="ARBA00022475"/>
    </source>
</evidence>
<dbReference type="InterPro" id="IPR030923">
    <property type="entry name" value="LptG"/>
</dbReference>
<accession>A0AA96GBZ5</accession>
<dbReference type="PANTHER" id="PTHR33529">
    <property type="entry name" value="SLR0882 PROTEIN-RELATED"/>
    <property type="match status" value="1"/>
</dbReference>
<sequence length="356" mass="40389">MKILNRYLAVSLLKGYFPVLAIFLAVFSLIVFVEELDDVGKGRYTFWSAGEFLLLTLPTRLVFLAPFVALLGSIMALGSLANGRELIAMQAAGVSPYQIAGAVMKVGAYFILLVGFLEEVVNPPLDQEAYFKRSMALSDSGAYKGKQGFWFREGRRFIRIHQIRYGESPQGLDIFEFNDAGHLDFYMHAQEAEIVNSQKWILRNIKKQVIHGYSVSQEQMESLEWDSPLKQNEVRLLTLPSSTLAPSELYQYMEILKRKKQNFLRYELSFWDKIFMPLNTGLMILVAIPFVFGPLRMSAAGKRVFIGSLVGLGYYLMMEISKHVGILFGASPLLTTAAPFLLLSLVTFVLWRRYLN</sequence>
<keyword evidence="2" id="KW-1003">Cell membrane</keyword>
<name>A0AA96GBZ5_9BACT</name>
<keyword evidence="5 6" id="KW-0472">Membrane</keyword>
<dbReference type="PANTHER" id="PTHR33529:SF2">
    <property type="entry name" value="LIPOPOLYSACCHARIDE EXPORT SYSTEM PERMEASE PROTEIN LPTG"/>
    <property type="match status" value="1"/>
</dbReference>
<dbReference type="KEGG" id="nall:PP769_00245"/>
<keyword evidence="3 6" id="KW-0812">Transmembrane</keyword>
<dbReference type="EMBL" id="CP116967">
    <property type="protein sequence ID" value="WNM58222.1"/>
    <property type="molecule type" value="Genomic_DNA"/>
</dbReference>
<feature type="transmembrane region" description="Helical" evidence="6">
    <location>
        <begin position="12"/>
        <end position="32"/>
    </location>
</feature>
<dbReference type="RefSeq" id="WP_312643743.1">
    <property type="nucleotide sequence ID" value="NZ_CP116967.1"/>
</dbReference>
<organism evidence="7 8">
    <name type="scientific">Candidatus Nitrospira allomarina</name>
    <dbReference type="NCBI Taxonomy" id="3020900"/>
    <lineage>
        <taxon>Bacteria</taxon>
        <taxon>Pseudomonadati</taxon>
        <taxon>Nitrospirota</taxon>
        <taxon>Nitrospiria</taxon>
        <taxon>Nitrospirales</taxon>
        <taxon>Nitrospiraceae</taxon>
        <taxon>Nitrospira</taxon>
    </lineage>
</organism>
<dbReference type="AlphaFoldDB" id="A0AA96GBZ5"/>
<evidence type="ECO:0000256" key="5">
    <source>
        <dbReference type="ARBA" id="ARBA00023136"/>
    </source>
</evidence>
<feature type="transmembrane region" description="Helical" evidence="6">
    <location>
        <begin position="304"/>
        <end position="320"/>
    </location>
</feature>
<dbReference type="InterPro" id="IPR005495">
    <property type="entry name" value="LptG/LptF_permease"/>
</dbReference>
<evidence type="ECO:0000256" key="1">
    <source>
        <dbReference type="ARBA" id="ARBA00004651"/>
    </source>
</evidence>
<proteinExistence type="predicted"/>
<feature type="transmembrane region" description="Helical" evidence="6">
    <location>
        <begin position="274"/>
        <end position="292"/>
    </location>
</feature>
<evidence type="ECO:0000313" key="8">
    <source>
        <dbReference type="Proteomes" id="UP001302719"/>
    </source>
</evidence>
<evidence type="ECO:0000256" key="4">
    <source>
        <dbReference type="ARBA" id="ARBA00022989"/>
    </source>
</evidence>
<dbReference type="GO" id="GO:0015920">
    <property type="term" value="P:lipopolysaccharide transport"/>
    <property type="evidence" value="ECO:0007669"/>
    <property type="project" value="TreeGrafter"/>
</dbReference>